<proteinExistence type="predicted"/>
<feature type="region of interest" description="Disordered" evidence="1">
    <location>
        <begin position="1"/>
        <end position="23"/>
    </location>
</feature>
<reference evidence="2 3" key="1">
    <citation type="submission" date="2021-02" db="EMBL/GenBank/DDBJ databases">
        <title>Complete genome of Desulfoluna sp. strain ASN36.</title>
        <authorList>
            <person name="Takahashi A."/>
            <person name="Kojima H."/>
            <person name="Fukui M."/>
        </authorList>
    </citation>
    <scope>NUCLEOTIDE SEQUENCE [LARGE SCALE GENOMIC DNA]</scope>
    <source>
        <strain evidence="2 3">ASN36</strain>
    </source>
</reference>
<name>A0ABN6F312_9BACT</name>
<sequence>MMTKETEKAVKSGAENTEEKSAGTRVLWDTSKLSSAYANVCNVSSTREEVTLLFGTNKSWNPAEKELTVELTNRMIMNPYAAKRFSTLLDKIVTEYEERFGELKLDPQT</sequence>
<keyword evidence="3" id="KW-1185">Reference proteome</keyword>
<dbReference type="EMBL" id="AP024488">
    <property type="protein sequence ID" value="BCS96178.1"/>
    <property type="molecule type" value="Genomic_DNA"/>
</dbReference>
<dbReference type="Pfam" id="PF11950">
    <property type="entry name" value="DUF3467"/>
    <property type="match status" value="1"/>
</dbReference>
<accession>A0ABN6F312</accession>
<dbReference type="Proteomes" id="UP001320148">
    <property type="component" value="Chromosome"/>
</dbReference>
<evidence type="ECO:0000313" key="2">
    <source>
        <dbReference type="EMBL" id="BCS96178.1"/>
    </source>
</evidence>
<evidence type="ECO:0008006" key="4">
    <source>
        <dbReference type="Google" id="ProtNLM"/>
    </source>
</evidence>
<dbReference type="RefSeq" id="WP_236892532.1">
    <property type="nucleotide sequence ID" value="NZ_AP024488.1"/>
</dbReference>
<protein>
    <recommendedName>
        <fullName evidence="4">DUF3467 domain-containing protein</fullName>
    </recommendedName>
</protein>
<feature type="compositionally biased region" description="Basic and acidic residues" evidence="1">
    <location>
        <begin position="1"/>
        <end position="10"/>
    </location>
</feature>
<evidence type="ECO:0000313" key="3">
    <source>
        <dbReference type="Proteomes" id="UP001320148"/>
    </source>
</evidence>
<dbReference type="InterPro" id="IPR021857">
    <property type="entry name" value="DUF3467"/>
</dbReference>
<organism evidence="2 3">
    <name type="scientific">Desulfoluna limicola</name>
    <dbReference type="NCBI Taxonomy" id="2810562"/>
    <lineage>
        <taxon>Bacteria</taxon>
        <taxon>Pseudomonadati</taxon>
        <taxon>Thermodesulfobacteriota</taxon>
        <taxon>Desulfobacteria</taxon>
        <taxon>Desulfobacterales</taxon>
        <taxon>Desulfolunaceae</taxon>
        <taxon>Desulfoluna</taxon>
    </lineage>
</organism>
<gene>
    <name evidence="2" type="ORF">DSLASN_18100</name>
</gene>
<evidence type="ECO:0000256" key="1">
    <source>
        <dbReference type="SAM" id="MobiDB-lite"/>
    </source>
</evidence>